<gene>
    <name evidence="3" type="ORF">THAOC_33795</name>
</gene>
<feature type="signal peptide" evidence="2">
    <location>
        <begin position="1"/>
        <end position="21"/>
    </location>
</feature>
<accession>K0RL96</accession>
<dbReference type="AlphaFoldDB" id="K0RL96"/>
<name>K0RL96_THAOC</name>
<feature type="region of interest" description="Disordered" evidence="1">
    <location>
        <begin position="155"/>
        <end position="187"/>
    </location>
</feature>
<dbReference type="EMBL" id="AGNL01046911">
    <property type="protein sequence ID" value="EJK47477.1"/>
    <property type="molecule type" value="Genomic_DNA"/>
</dbReference>
<dbReference type="OrthoDB" id="195110at2759"/>
<keyword evidence="2" id="KW-0732">Signal</keyword>
<evidence type="ECO:0000313" key="4">
    <source>
        <dbReference type="Proteomes" id="UP000266841"/>
    </source>
</evidence>
<evidence type="ECO:0000313" key="3">
    <source>
        <dbReference type="EMBL" id="EJK47477.1"/>
    </source>
</evidence>
<feature type="chain" id="PRO_5003840388" evidence="2">
    <location>
        <begin position="22"/>
        <end position="633"/>
    </location>
</feature>
<dbReference type="eggNOG" id="ENOG502QXP8">
    <property type="taxonomic scope" value="Eukaryota"/>
</dbReference>
<organism evidence="3 4">
    <name type="scientific">Thalassiosira oceanica</name>
    <name type="common">Marine diatom</name>
    <dbReference type="NCBI Taxonomy" id="159749"/>
    <lineage>
        <taxon>Eukaryota</taxon>
        <taxon>Sar</taxon>
        <taxon>Stramenopiles</taxon>
        <taxon>Ochrophyta</taxon>
        <taxon>Bacillariophyta</taxon>
        <taxon>Coscinodiscophyceae</taxon>
        <taxon>Thalassiosirophycidae</taxon>
        <taxon>Thalassiosirales</taxon>
        <taxon>Thalassiosiraceae</taxon>
        <taxon>Thalassiosira</taxon>
    </lineage>
</organism>
<sequence>MNMTFMTKVVLLAASCMACDGFQSPRLRPTMYEAPTFVGRCGGGALQDRNPRPYSPSVLRLESPKISDGVRRLRGSPLFPSRKFHRREKDWALASTKDALDEESHTNPIVKIWLAFRRLVARLWIVLKKPFQKLGSKDQGKNDVPEMVEEEQVTDTNVSDAIESSDPVPAAQSSEVVSEVSSEDNMNDTIEREAKAERISKESIESPVSEGASRQATATVDLSGNWTILVDDAFTSAYDEYLRKLGQPLLVRTLALTVIGSTREETLQTENGQKLFVRGKNVRGSWERTLETSEEETSGRDGTQHVVDGHTLHPLITADGESVEVASWWEGGGKSIFHPTENDREKATVTWRFLRDGAIYGDRPLELPNLLDVLPLGGKRDDDYKEPTLPESAVVVGEILDSVVSSEEARELSATTNVADVVSTSVEEAIEDASWVPPQGERWAIAAPGVDLSGKWKLIISDEFRTEYDTFLQSLGQPLIVRGPASMLVGNTREETRQSDKGRYLFIKGINARGIWERMLLASGSDNDTTFLPNKDGSYMHEWVPVRTTDGENVKAESYWVDGGTAHMSRVFGSKRYGGGTFKSKRYLENNGDVYVCESTFIPDDNTRQHSYLEWRFLREGATLFVGSKADSD</sequence>
<reference evidence="3 4" key="1">
    <citation type="journal article" date="2012" name="Genome Biol.">
        <title>Genome and low-iron response of an oceanic diatom adapted to chronic iron limitation.</title>
        <authorList>
            <person name="Lommer M."/>
            <person name="Specht M."/>
            <person name="Roy A.S."/>
            <person name="Kraemer L."/>
            <person name="Andreson R."/>
            <person name="Gutowska M.A."/>
            <person name="Wolf J."/>
            <person name="Bergner S.V."/>
            <person name="Schilhabel M.B."/>
            <person name="Klostermeier U.C."/>
            <person name="Beiko R.G."/>
            <person name="Rosenstiel P."/>
            <person name="Hippler M."/>
            <person name="Laroche J."/>
        </authorList>
    </citation>
    <scope>NUCLEOTIDE SEQUENCE [LARGE SCALE GENOMIC DNA]</scope>
    <source>
        <strain evidence="3 4">CCMP1005</strain>
    </source>
</reference>
<evidence type="ECO:0000256" key="2">
    <source>
        <dbReference type="SAM" id="SignalP"/>
    </source>
</evidence>
<comment type="caution">
    <text evidence="3">The sequence shown here is derived from an EMBL/GenBank/DDBJ whole genome shotgun (WGS) entry which is preliminary data.</text>
</comment>
<protein>
    <submittedName>
        <fullName evidence="3">Uncharacterized protein</fullName>
    </submittedName>
</protein>
<proteinExistence type="predicted"/>
<evidence type="ECO:0000256" key="1">
    <source>
        <dbReference type="SAM" id="MobiDB-lite"/>
    </source>
</evidence>
<dbReference type="Proteomes" id="UP000266841">
    <property type="component" value="Unassembled WGS sequence"/>
</dbReference>
<keyword evidence="4" id="KW-1185">Reference proteome</keyword>